<evidence type="ECO:0000313" key="3">
    <source>
        <dbReference type="Proteomes" id="UP000179113"/>
    </source>
</evidence>
<dbReference type="CDD" id="cd00077">
    <property type="entry name" value="HDc"/>
    <property type="match status" value="1"/>
</dbReference>
<reference evidence="2 3" key="1">
    <citation type="journal article" date="2016" name="Nat. Commun.">
        <title>Thousands of microbial genomes shed light on interconnected biogeochemical processes in an aquifer system.</title>
        <authorList>
            <person name="Anantharaman K."/>
            <person name="Brown C.T."/>
            <person name="Hug L.A."/>
            <person name="Sharon I."/>
            <person name="Castelle C.J."/>
            <person name="Probst A.J."/>
            <person name="Thomas B.C."/>
            <person name="Singh A."/>
            <person name="Wilkins M.J."/>
            <person name="Karaoz U."/>
            <person name="Brodie E.L."/>
            <person name="Williams K.H."/>
            <person name="Hubbard S.S."/>
            <person name="Banfield J.F."/>
        </authorList>
    </citation>
    <scope>NUCLEOTIDE SEQUENCE [LARGE SCALE GENOMIC DNA]</scope>
</reference>
<dbReference type="Proteomes" id="UP000179113">
    <property type="component" value="Unassembled WGS sequence"/>
</dbReference>
<dbReference type="SUPFAM" id="SSF109604">
    <property type="entry name" value="HD-domain/PDEase-like"/>
    <property type="match status" value="1"/>
</dbReference>
<dbReference type="PROSITE" id="PS51831">
    <property type="entry name" value="HD"/>
    <property type="match status" value="1"/>
</dbReference>
<dbReference type="InterPro" id="IPR039967">
    <property type="entry name" value="MJ1020-like"/>
</dbReference>
<protein>
    <recommendedName>
        <fullName evidence="1">HD domain-containing protein</fullName>
    </recommendedName>
</protein>
<sequence>MKNINEEIKKVKIVVPSDRNKLVAQALEKINNSDEIKTLWEVINTNAMERLKMTDHGHVHFQIVSNIGLKMARLLNKQGIKLSVEKDYGLSYEHGELVVLLGCLLHDLGMSISRKGHEEFSIVKANTIVPEILDFLPLVERTIITSEVLHTIISHRSGGKPLTVEAGIVRVADALDMSEGRSRLPYEEGYIDIHTLSAQAIDAIEIENGTEEKPINIQIIMNNSVGLFQIEELMQQKLEGSGIEKYINIKSYLGSDQEKNLIKDLVF</sequence>
<organism evidence="2 3">
    <name type="scientific">candidate division WWE3 bacterium RIFOXYC1_FULL_39_7</name>
    <dbReference type="NCBI Taxonomy" id="1802643"/>
    <lineage>
        <taxon>Bacteria</taxon>
        <taxon>Katanobacteria</taxon>
    </lineage>
</organism>
<accession>A0A1F4WMJ2</accession>
<dbReference type="InterPro" id="IPR006674">
    <property type="entry name" value="HD_domain"/>
</dbReference>
<name>A0A1F4WMJ2_UNCKA</name>
<proteinExistence type="predicted"/>
<dbReference type="SMART" id="SM00471">
    <property type="entry name" value="HDc"/>
    <property type="match status" value="1"/>
</dbReference>
<evidence type="ECO:0000313" key="2">
    <source>
        <dbReference type="EMBL" id="OGC70599.1"/>
    </source>
</evidence>
<dbReference type="AlphaFoldDB" id="A0A1F4WMJ2"/>
<dbReference type="Gene3D" id="1.10.3210.10">
    <property type="entry name" value="Hypothetical protein af1432"/>
    <property type="match status" value="1"/>
</dbReference>
<comment type="caution">
    <text evidence="2">The sequence shown here is derived from an EMBL/GenBank/DDBJ whole genome shotgun (WGS) entry which is preliminary data.</text>
</comment>
<dbReference type="InterPro" id="IPR003607">
    <property type="entry name" value="HD/PDEase_dom"/>
</dbReference>
<evidence type="ECO:0000259" key="1">
    <source>
        <dbReference type="PROSITE" id="PS51831"/>
    </source>
</evidence>
<feature type="domain" description="HD" evidence="1">
    <location>
        <begin position="64"/>
        <end position="178"/>
    </location>
</feature>
<dbReference type="EMBL" id="MEWA01000004">
    <property type="protein sequence ID" value="OGC70599.1"/>
    <property type="molecule type" value="Genomic_DNA"/>
</dbReference>
<dbReference type="PANTHER" id="PTHR40517:SF1">
    <property type="entry name" value="METAL-DEPENDENT PHOSPHOHYDROLASE, HD SUPERFAMILY-RELATED"/>
    <property type="match status" value="1"/>
</dbReference>
<dbReference type="Pfam" id="PF01966">
    <property type="entry name" value="HD"/>
    <property type="match status" value="1"/>
</dbReference>
<gene>
    <name evidence="2" type="ORF">A2415_02510</name>
</gene>
<dbReference type="PANTHER" id="PTHR40517">
    <property type="entry name" value="METAL-DEPENDENT PHOSPHOHYDROLASE, HD SUPERFAMILY-RELATED"/>
    <property type="match status" value="1"/>
</dbReference>